<accession>A0A9Q2RUG9</accession>
<dbReference type="InterPro" id="IPR039519">
    <property type="entry name" value="YokE-like_PH"/>
</dbReference>
<evidence type="ECO:0000313" key="2">
    <source>
        <dbReference type="EMBL" id="MBM2357040.1"/>
    </source>
</evidence>
<proteinExistence type="predicted"/>
<dbReference type="Pfam" id="PF14470">
    <property type="entry name" value="bPH_3"/>
    <property type="match status" value="1"/>
</dbReference>
<evidence type="ECO:0000313" key="3">
    <source>
        <dbReference type="Proteomes" id="UP000809337"/>
    </source>
</evidence>
<comment type="caution">
    <text evidence="2">The sequence shown here is derived from an EMBL/GenBank/DDBJ whole genome shotgun (WGS) entry which is preliminary data.</text>
</comment>
<organism evidence="2 3">
    <name type="scientific">Pseudosulfitobacter pseudonitzschiae</name>
    <dbReference type="NCBI Taxonomy" id="1402135"/>
    <lineage>
        <taxon>Bacteria</taxon>
        <taxon>Pseudomonadati</taxon>
        <taxon>Pseudomonadota</taxon>
        <taxon>Alphaproteobacteria</taxon>
        <taxon>Rhodobacterales</taxon>
        <taxon>Roseobacteraceae</taxon>
        <taxon>Pseudosulfitobacter</taxon>
    </lineage>
</organism>
<gene>
    <name evidence="2" type="ORF">JQX14_21040</name>
</gene>
<feature type="domain" description="YokE-like PH" evidence="1">
    <location>
        <begin position="43"/>
        <end position="145"/>
    </location>
</feature>
<dbReference type="Proteomes" id="UP000809337">
    <property type="component" value="Unassembled WGS sequence"/>
</dbReference>
<evidence type="ECO:0000259" key="1">
    <source>
        <dbReference type="Pfam" id="PF14470"/>
    </source>
</evidence>
<reference evidence="2" key="1">
    <citation type="submission" date="2021-01" db="EMBL/GenBank/DDBJ databases">
        <title>Diatom-associated Roseobacters Show Island Model of Population Structure.</title>
        <authorList>
            <person name="Qu L."/>
            <person name="Feng X."/>
            <person name="Chen Y."/>
            <person name="Li L."/>
            <person name="Wang X."/>
            <person name="Hu Z."/>
            <person name="Wang H."/>
            <person name="Luo H."/>
        </authorList>
    </citation>
    <scope>NUCLEOTIDE SEQUENCE</scope>
    <source>
        <strain evidence="2">SM26-45</strain>
    </source>
</reference>
<name>A0A9Q2RUG9_9RHOB</name>
<dbReference type="RefSeq" id="WP_231036676.1">
    <property type="nucleotide sequence ID" value="NZ_JAJNGX010000064.1"/>
</dbReference>
<protein>
    <submittedName>
        <fullName evidence="2">PH domain-containing protein</fullName>
    </submittedName>
</protein>
<dbReference type="AlphaFoldDB" id="A0A9Q2RUG9"/>
<sequence>MKNIEQYKAFTQQRNWAEIFKLNNLKIDSFGTKKELKVLGDYLQESEIVFALVSGVMSQSETSNDFDFGANTWVAALTNERVLCLDHAMLTSSVDTQSIRLNRIQAVSASQGWVLGKITIDIGARLIVIDNCVKSDVKTFAELANQLIREKEEVTISPSSAGISIVDEIGKLSGLHSSGILTDSEFSEAKAKLIAKL</sequence>
<dbReference type="EMBL" id="JAFBWN010000026">
    <property type="protein sequence ID" value="MBM2357040.1"/>
    <property type="molecule type" value="Genomic_DNA"/>
</dbReference>